<keyword evidence="3" id="KW-1003">Cell membrane</keyword>
<dbReference type="SUPFAM" id="SSF103481">
    <property type="entry name" value="Multidrug resistance efflux transporter EmrE"/>
    <property type="match status" value="2"/>
</dbReference>
<feature type="transmembrane region" description="Helical" evidence="7">
    <location>
        <begin position="118"/>
        <end position="134"/>
    </location>
</feature>
<organism evidence="9 10">
    <name type="scientific">Qingrenia yutianensis</name>
    <dbReference type="NCBI Taxonomy" id="2763676"/>
    <lineage>
        <taxon>Bacteria</taxon>
        <taxon>Bacillati</taxon>
        <taxon>Bacillota</taxon>
        <taxon>Clostridia</taxon>
        <taxon>Eubacteriales</taxon>
        <taxon>Oscillospiraceae</taxon>
        <taxon>Qingrenia</taxon>
    </lineage>
</organism>
<evidence type="ECO:0000259" key="8">
    <source>
        <dbReference type="Pfam" id="PF00892"/>
    </source>
</evidence>
<dbReference type="InterPro" id="IPR051258">
    <property type="entry name" value="Diverse_Substrate_Transporter"/>
</dbReference>
<keyword evidence="4 7" id="KW-0812">Transmembrane</keyword>
<name>A0A926F9J7_9FIRM</name>
<protein>
    <submittedName>
        <fullName evidence="9">DMT family transporter</fullName>
    </submittedName>
</protein>
<evidence type="ECO:0000256" key="1">
    <source>
        <dbReference type="ARBA" id="ARBA00004651"/>
    </source>
</evidence>
<reference evidence="9" key="1">
    <citation type="submission" date="2020-08" db="EMBL/GenBank/DDBJ databases">
        <title>Genome public.</title>
        <authorList>
            <person name="Liu C."/>
            <person name="Sun Q."/>
        </authorList>
    </citation>
    <scope>NUCLEOTIDE SEQUENCE</scope>
    <source>
        <strain evidence="9">NSJ-50</strain>
    </source>
</reference>
<dbReference type="PANTHER" id="PTHR42920">
    <property type="entry name" value="OS03G0707200 PROTEIN-RELATED"/>
    <property type="match status" value="1"/>
</dbReference>
<dbReference type="EMBL" id="JACRTE010000008">
    <property type="protein sequence ID" value="MBC8596798.1"/>
    <property type="molecule type" value="Genomic_DNA"/>
</dbReference>
<evidence type="ECO:0000256" key="7">
    <source>
        <dbReference type="SAM" id="Phobius"/>
    </source>
</evidence>
<dbReference type="GO" id="GO:0005886">
    <property type="term" value="C:plasma membrane"/>
    <property type="evidence" value="ECO:0007669"/>
    <property type="project" value="UniProtKB-SubCell"/>
</dbReference>
<evidence type="ECO:0000256" key="2">
    <source>
        <dbReference type="ARBA" id="ARBA00007362"/>
    </source>
</evidence>
<feature type="transmembrane region" description="Helical" evidence="7">
    <location>
        <begin position="65"/>
        <end position="88"/>
    </location>
</feature>
<evidence type="ECO:0000256" key="5">
    <source>
        <dbReference type="ARBA" id="ARBA00022989"/>
    </source>
</evidence>
<feature type="transmembrane region" description="Helical" evidence="7">
    <location>
        <begin position="94"/>
        <end position="111"/>
    </location>
</feature>
<evidence type="ECO:0000313" key="10">
    <source>
        <dbReference type="Proteomes" id="UP000647416"/>
    </source>
</evidence>
<dbReference type="InterPro" id="IPR037185">
    <property type="entry name" value="EmrE-like"/>
</dbReference>
<dbReference type="AlphaFoldDB" id="A0A926F9J7"/>
<feature type="transmembrane region" description="Helical" evidence="7">
    <location>
        <begin position="235"/>
        <end position="253"/>
    </location>
</feature>
<keyword evidence="5 7" id="KW-1133">Transmembrane helix</keyword>
<feature type="domain" description="EamA" evidence="8">
    <location>
        <begin position="145"/>
        <end position="276"/>
    </location>
</feature>
<dbReference type="Pfam" id="PF00892">
    <property type="entry name" value="EamA"/>
    <property type="match status" value="2"/>
</dbReference>
<feature type="domain" description="EamA" evidence="8">
    <location>
        <begin position="1"/>
        <end position="134"/>
    </location>
</feature>
<feature type="transmembrane region" description="Helical" evidence="7">
    <location>
        <begin position="200"/>
        <end position="223"/>
    </location>
</feature>
<dbReference type="Proteomes" id="UP000647416">
    <property type="component" value="Unassembled WGS sequence"/>
</dbReference>
<comment type="similarity">
    <text evidence="2">Belongs to the EamA transporter family.</text>
</comment>
<gene>
    <name evidence="9" type="ORF">H8706_07940</name>
</gene>
<keyword evidence="6 7" id="KW-0472">Membrane</keyword>
<proteinExistence type="inferred from homology"/>
<keyword evidence="10" id="KW-1185">Reference proteome</keyword>
<comment type="caution">
    <text evidence="9">The sequence shown here is derived from an EMBL/GenBank/DDBJ whole genome shotgun (WGS) entry which is preliminary data.</text>
</comment>
<dbReference type="InterPro" id="IPR000620">
    <property type="entry name" value="EamA_dom"/>
</dbReference>
<feature type="transmembrane region" description="Helical" evidence="7">
    <location>
        <begin position="27"/>
        <end position="45"/>
    </location>
</feature>
<comment type="subcellular location">
    <subcellularLocation>
        <location evidence="1">Cell membrane</location>
        <topology evidence="1">Multi-pass membrane protein</topology>
    </subcellularLocation>
</comment>
<feature type="transmembrane region" description="Helical" evidence="7">
    <location>
        <begin position="140"/>
        <end position="163"/>
    </location>
</feature>
<dbReference type="PANTHER" id="PTHR42920:SF5">
    <property type="entry name" value="EAMA DOMAIN-CONTAINING PROTEIN"/>
    <property type="match status" value="1"/>
</dbReference>
<accession>A0A926F9J7</accession>
<evidence type="ECO:0000256" key="3">
    <source>
        <dbReference type="ARBA" id="ARBA00022475"/>
    </source>
</evidence>
<sequence length="300" mass="32531">MLTALIWGTGFVSQSIGTDYVGPCTFLAMRSYIGGIALLPCIFFLGKIAQPDSGSAVKKDTKTLVIGGICCGAALFCASIFQQIGIMYTTVGKTGFLTALYIIIVPVLGLFFKKKVGINIWISALIAVFGMYLLCVKESFAIGQGDMLVMLCAFMFSVHILVIDHFSPKVDCVKMSCIQFFVCAVISTVFMFALETPDFASLWSAKTAILYSGILSSGVGYTLQIIGQQGNDPTVSSLILSLESVFSMISGWIVLHEKFSPKEAIGSLLIFAAIILSQLPKEIFQKISFVRERKFCDRAG</sequence>
<evidence type="ECO:0000313" key="9">
    <source>
        <dbReference type="EMBL" id="MBC8596798.1"/>
    </source>
</evidence>
<evidence type="ECO:0000256" key="4">
    <source>
        <dbReference type="ARBA" id="ARBA00022692"/>
    </source>
</evidence>
<feature type="transmembrane region" description="Helical" evidence="7">
    <location>
        <begin position="175"/>
        <end position="194"/>
    </location>
</feature>
<feature type="transmembrane region" description="Helical" evidence="7">
    <location>
        <begin position="265"/>
        <end position="284"/>
    </location>
</feature>
<evidence type="ECO:0000256" key="6">
    <source>
        <dbReference type="ARBA" id="ARBA00023136"/>
    </source>
</evidence>